<feature type="domain" description="ABC transporter" evidence="10">
    <location>
        <begin position="365"/>
        <end position="598"/>
    </location>
</feature>
<dbReference type="KEGG" id="mmai:sS8_3821"/>
<evidence type="ECO:0000313" key="13">
    <source>
        <dbReference type="Proteomes" id="UP000266313"/>
    </source>
</evidence>
<dbReference type="SUPFAM" id="SSF90123">
    <property type="entry name" value="ABC transporter transmembrane region"/>
    <property type="match status" value="1"/>
</dbReference>
<dbReference type="Proteomes" id="UP000266313">
    <property type="component" value="Chromosome"/>
</dbReference>
<sequence length="612" mass="68745">MAHDSVPQHTQRFSWAYIRSIALEHKRELFAAHLIAVLAALSAVPVPLLMPLLVDEVLLSKPGLAVNTLDRLFPAEWHGPELYILAILGLTLLLRLIAAVFNVWQTRQFSFIAKDIIYRIRCRLIGKLQRISMAEYENLGSGSVVTHLVTDLDTLDTFVGTTIARFVVAVLSLTGTAAILLWMHWQLALFILFLNPIVIFFTKTLGKRVKNLKREENSAIGVFQLALTETLDAIHQIRASNREKHYMGRLMDAARAVRENSAAYAWKSDAANRVSFLVFLFGFDVFRALSFFMVIYSDLTVGEMMAVSGYLWFMMTPVQEILGIQYALFGAKAALERINQLNDLKQEPRYPHLIDPFKKSRRLGIFIDDLHFAYPNGHEVLRGITMDIRPGEKVALIGASGGGKSTLVQVLIGLYPPSSGMVYFNGAPMDKIGMDVVRENVVTVLQHPVLFNDTVRANLTLGRAAPDEELWRALEIAQLREVVAESRDRLDTVVGRLGMRLSGGQRQRLAIARMILADPKVVILDEATSAIDNETETRLYHGLDAFLKGRTTIIVAHRLSAIKHADHIYVFEDGRICEQGDHETLISGKGLYARLYGQRPAERRSRDLSFRS</sequence>
<feature type="domain" description="ABC transmembrane type-1" evidence="11">
    <location>
        <begin position="34"/>
        <end position="321"/>
    </location>
</feature>
<dbReference type="CDD" id="cd07346">
    <property type="entry name" value="ABC_6TM_exporters"/>
    <property type="match status" value="1"/>
</dbReference>
<dbReference type="PROSITE" id="PS50929">
    <property type="entry name" value="ABC_TM1F"/>
    <property type="match status" value="1"/>
</dbReference>
<keyword evidence="13" id="KW-1185">Reference proteome</keyword>
<protein>
    <submittedName>
        <fullName evidence="12">ABC transporter</fullName>
    </submittedName>
</protein>
<keyword evidence="6" id="KW-0067">ATP-binding</keyword>
<evidence type="ECO:0000259" key="10">
    <source>
        <dbReference type="PROSITE" id="PS50893"/>
    </source>
</evidence>
<dbReference type="PANTHER" id="PTHR24221:SF233">
    <property type="entry name" value="ATP-BINDING_PERMEASE FUSION ABC TRANSPORTER-RELATED"/>
    <property type="match status" value="1"/>
</dbReference>
<dbReference type="InterPro" id="IPR039421">
    <property type="entry name" value="Type_1_exporter"/>
</dbReference>
<comment type="subcellular location">
    <subcellularLocation>
        <location evidence="1">Cell membrane</location>
        <topology evidence="1">Multi-pass membrane protein</topology>
    </subcellularLocation>
</comment>
<dbReference type="Pfam" id="PF00005">
    <property type="entry name" value="ABC_tran"/>
    <property type="match status" value="1"/>
</dbReference>
<dbReference type="Pfam" id="PF00664">
    <property type="entry name" value="ABC_membrane"/>
    <property type="match status" value="1"/>
</dbReference>
<dbReference type="GO" id="GO:0140359">
    <property type="term" value="F:ABC-type transporter activity"/>
    <property type="evidence" value="ECO:0007669"/>
    <property type="project" value="InterPro"/>
</dbReference>
<evidence type="ECO:0000256" key="9">
    <source>
        <dbReference type="SAM" id="Phobius"/>
    </source>
</evidence>
<dbReference type="Gene3D" id="3.40.50.300">
    <property type="entry name" value="P-loop containing nucleotide triphosphate hydrolases"/>
    <property type="match status" value="1"/>
</dbReference>
<dbReference type="GO" id="GO:0005524">
    <property type="term" value="F:ATP binding"/>
    <property type="evidence" value="ECO:0007669"/>
    <property type="project" value="UniProtKB-KW"/>
</dbReference>
<organism evidence="12 13">
    <name type="scientific">Methylocaldum marinum</name>
    <dbReference type="NCBI Taxonomy" id="1432792"/>
    <lineage>
        <taxon>Bacteria</taxon>
        <taxon>Pseudomonadati</taxon>
        <taxon>Pseudomonadota</taxon>
        <taxon>Gammaproteobacteria</taxon>
        <taxon>Methylococcales</taxon>
        <taxon>Methylococcaceae</taxon>
        <taxon>Methylocaldum</taxon>
    </lineage>
</organism>
<feature type="transmembrane region" description="Helical" evidence="9">
    <location>
        <begin position="29"/>
        <end position="54"/>
    </location>
</feature>
<evidence type="ECO:0000259" key="11">
    <source>
        <dbReference type="PROSITE" id="PS50929"/>
    </source>
</evidence>
<dbReference type="Gene3D" id="1.20.1560.10">
    <property type="entry name" value="ABC transporter type 1, transmembrane domain"/>
    <property type="match status" value="1"/>
</dbReference>
<feature type="transmembrane region" description="Helical" evidence="9">
    <location>
        <begin position="163"/>
        <end position="182"/>
    </location>
</feature>
<dbReference type="OrthoDB" id="9806127at2"/>
<dbReference type="PANTHER" id="PTHR24221">
    <property type="entry name" value="ATP-BINDING CASSETTE SUB-FAMILY B"/>
    <property type="match status" value="1"/>
</dbReference>
<dbReference type="AlphaFoldDB" id="A0A250KVR2"/>
<evidence type="ECO:0000256" key="4">
    <source>
        <dbReference type="ARBA" id="ARBA00022692"/>
    </source>
</evidence>
<dbReference type="FunFam" id="3.40.50.300:FF:000299">
    <property type="entry name" value="ABC transporter ATP-binding protein/permease"/>
    <property type="match status" value="1"/>
</dbReference>
<dbReference type="InterPro" id="IPR027417">
    <property type="entry name" value="P-loop_NTPase"/>
</dbReference>
<dbReference type="GO" id="GO:0016887">
    <property type="term" value="F:ATP hydrolysis activity"/>
    <property type="evidence" value="ECO:0007669"/>
    <property type="project" value="InterPro"/>
</dbReference>
<feature type="transmembrane region" description="Helical" evidence="9">
    <location>
        <begin position="188"/>
        <end position="206"/>
    </location>
</feature>
<name>A0A250KVR2_9GAMM</name>
<dbReference type="RefSeq" id="WP_119631053.1">
    <property type="nucleotide sequence ID" value="NZ_AP017928.1"/>
</dbReference>
<keyword evidence="2" id="KW-0813">Transport</keyword>
<feature type="transmembrane region" description="Helical" evidence="9">
    <location>
        <begin position="82"/>
        <end position="104"/>
    </location>
</feature>
<dbReference type="InterPro" id="IPR003593">
    <property type="entry name" value="AAA+_ATPase"/>
</dbReference>
<feature type="transmembrane region" description="Helical" evidence="9">
    <location>
        <begin position="276"/>
        <end position="297"/>
    </location>
</feature>
<dbReference type="GO" id="GO:0034040">
    <property type="term" value="F:ATPase-coupled lipid transmembrane transporter activity"/>
    <property type="evidence" value="ECO:0007669"/>
    <property type="project" value="TreeGrafter"/>
</dbReference>
<dbReference type="PROSITE" id="PS50893">
    <property type="entry name" value="ABC_TRANSPORTER_2"/>
    <property type="match status" value="1"/>
</dbReference>
<keyword evidence="5" id="KW-0547">Nucleotide-binding</keyword>
<evidence type="ECO:0000256" key="1">
    <source>
        <dbReference type="ARBA" id="ARBA00004651"/>
    </source>
</evidence>
<dbReference type="InterPro" id="IPR036640">
    <property type="entry name" value="ABC1_TM_sf"/>
</dbReference>
<keyword evidence="7 9" id="KW-1133">Transmembrane helix</keyword>
<accession>A0A250KVR2</accession>
<evidence type="ECO:0000256" key="6">
    <source>
        <dbReference type="ARBA" id="ARBA00022840"/>
    </source>
</evidence>
<dbReference type="GO" id="GO:0005886">
    <property type="term" value="C:plasma membrane"/>
    <property type="evidence" value="ECO:0007669"/>
    <property type="project" value="UniProtKB-SubCell"/>
</dbReference>
<evidence type="ECO:0000256" key="7">
    <source>
        <dbReference type="ARBA" id="ARBA00022989"/>
    </source>
</evidence>
<dbReference type="InterPro" id="IPR011527">
    <property type="entry name" value="ABC1_TM_dom"/>
</dbReference>
<gene>
    <name evidence="12" type="ORF">sS8_3821</name>
</gene>
<proteinExistence type="predicted"/>
<evidence type="ECO:0000313" key="12">
    <source>
        <dbReference type="EMBL" id="BBA35758.1"/>
    </source>
</evidence>
<dbReference type="InterPro" id="IPR003439">
    <property type="entry name" value="ABC_transporter-like_ATP-bd"/>
</dbReference>
<dbReference type="SUPFAM" id="SSF52540">
    <property type="entry name" value="P-loop containing nucleoside triphosphate hydrolases"/>
    <property type="match status" value="1"/>
</dbReference>
<dbReference type="SMART" id="SM00382">
    <property type="entry name" value="AAA"/>
    <property type="match status" value="1"/>
</dbReference>
<keyword evidence="4 9" id="KW-0812">Transmembrane</keyword>
<reference evidence="12 13" key="1">
    <citation type="submission" date="2016-12" db="EMBL/GenBank/DDBJ databases">
        <title>Genome sequencing of Methylocaldum marinum.</title>
        <authorList>
            <person name="Takeuchi M."/>
            <person name="Kamagata Y."/>
            <person name="Hiraoka S."/>
            <person name="Oshima K."/>
            <person name="Hattori M."/>
            <person name="Iwasaki W."/>
        </authorList>
    </citation>
    <scope>NUCLEOTIDE SEQUENCE [LARGE SCALE GENOMIC DNA]</scope>
    <source>
        <strain evidence="12 13">S8</strain>
    </source>
</reference>
<evidence type="ECO:0000256" key="8">
    <source>
        <dbReference type="ARBA" id="ARBA00023136"/>
    </source>
</evidence>
<evidence type="ECO:0000256" key="2">
    <source>
        <dbReference type="ARBA" id="ARBA00022448"/>
    </source>
</evidence>
<keyword evidence="8 9" id="KW-0472">Membrane</keyword>
<dbReference type="PROSITE" id="PS00211">
    <property type="entry name" value="ABC_TRANSPORTER_1"/>
    <property type="match status" value="1"/>
</dbReference>
<evidence type="ECO:0000256" key="3">
    <source>
        <dbReference type="ARBA" id="ARBA00022475"/>
    </source>
</evidence>
<dbReference type="EMBL" id="AP017928">
    <property type="protein sequence ID" value="BBA35758.1"/>
    <property type="molecule type" value="Genomic_DNA"/>
</dbReference>
<dbReference type="InterPro" id="IPR017871">
    <property type="entry name" value="ABC_transporter-like_CS"/>
</dbReference>
<evidence type="ECO:0000256" key="5">
    <source>
        <dbReference type="ARBA" id="ARBA00022741"/>
    </source>
</evidence>
<keyword evidence="3" id="KW-1003">Cell membrane</keyword>